<dbReference type="Proteomes" id="UP001341135">
    <property type="component" value="Chromosome"/>
</dbReference>
<proteinExistence type="predicted"/>
<accession>A0ABM8IYM8</accession>
<dbReference type="InterPro" id="IPR002736">
    <property type="entry name" value="CitG"/>
</dbReference>
<dbReference type="Pfam" id="PF01874">
    <property type="entry name" value="CitG"/>
    <property type="match status" value="1"/>
</dbReference>
<evidence type="ECO:0000313" key="2">
    <source>
        <dbReference type="Proteomes" id="UP001341135"/>
    </source>
</evidence>
<gene>
    <name evidence="1" type="ORF">PABY_07720</name>
</gene>
<dbReference type="Gene3D" id="1.10.4200.10">
    <property type="entry name" value="Triphosphoribosyl-dephospho-CoA protein"/>
    <property type="match status" value="1"/>
</dbReference>
<keyword evidence="2" id="KW-1185">Reference proteome</keyword>
<dbReference type="EMBL" id="AP028907">
    <property type="protein sequence ID" value="BES81205.1"/>
    <property type="molecule type" value="Genomic_DNA"/>
</dbReference>
<evidence type="ECO:0000313" key="1">
    <source>
        <dbReference type="EMBL" id="BES81205.1"/>
    </source>
</evidence>
<protein>
    <submittedName>
        <fullName evidence="1">Uncharacterized protein</fullName>
    </submittedName>
</protein>
<reference evidence="1 2" key="1">
    <citation type="submission" date="2023-09" db="EMBL/GenBank/DDBJ databases">
        <title>Pyrofollis japonicus gen. nov. sp. nov., a novel member of the family Pyrodictiaceae isolated from the Iheya North hydrothermal field.</title>
        <authorList>
            <person name="Miyazaki U."/>
            <person name="Sanari M."/>
            <person name="Tame A."/>
            <person name="Kitajima M."/>
            <person name="Okamoto A."/>
            <person name="Sawayama S."/>
            <person name="Miyazaki J."/>
            <person name="Takai K."/>
            <person name="Nakagawa S."/>
        </authorList>
    </citation>
    <scope>NUCLEOTIDE SEQUENCE [LARGE SCALE GENOMIC DNA]</scope>
    <source>
        <strain evidence="1 2">AV2</strain>
    </source>
</reference>
<name>A0ABM8IYM8_9CREN</name>
<organism evidence="1 2">
    <name type="scientific">Pyrodictium abyssi</name>
    <dbReference type="NCBI Taxonomy" id="54256"/>
    <lineage>
        <taxon>Archaea</taxon>
        <taxon>Thermoproteota</taxon>
        <taxon>Thermoprotei</taxon>
        <taxon>Desulfurococcales</taxon>
        <taxon>Pyrodictiaceae</taxon>
        <taxon>Pyrodictium</taxon>
    </lineage>
</organism>
<sequence>MCQRFARACAASVVVDAAVPRPGLSSFQRPRGDLDPVGFAGLAGLAYEACMCSCMRGLLGDTGGWAGCWLSSVEEMARSWGNPGLGSLFLLSLQAAALGYSVHRGRGDSLEAVMASTSRAVDSGGVEAAVAFYRGLQLVYPSYLARISWSGLPEVDGRLSLEAIRETGVTLRALLEQAALYDPVSRDAASFMSLSLGMALPILREEPCLEKGVRRATYTLAGLEGDLLVARKAGRVAPGMWLRAAEGDRDAERALWELLASGGPGSVADIVVNAVARLVYEYLRDGYPPLRLHCYSS</sequence>